<dbReference type="AlphaFoldDB" id="A0A5J4VLT9"/>
<feature type="non-terminal residue" evidence="2">
    <location>
        <position position="211"/>
    </location>
</feature>
<evidence type="ECO:0000313" key="3">
    <source>
        <dbReference type="Proteomes" id="UP000324800"/>
    </source>
</evidence>
<protein>
    <recommendedName>
        <fullName evidence="1">CCDC81 HU domain-containing protein</fullName>
    </recommendedName>
</protein>
<evidence type="ECO:0000259" key="1">
    <source>
        <dbReference type="Pfam" id="PF14908"/>
    </source>
</evidence>
<dbReference type="Pfam" id="PF14908">
    <property type="entry name" value="HU-CCDC81_euk_1"/>
    <property type="match status" value="1"/>
</dbReference>
<dbReference type="EMBL" id="SNRW01006309">
    <property type="protein sequence ID" value="KAA6383319.1"/>
    <property type="molecule type" value="Genomic_DNA"/>
</dbReference>
<name>A0A5J4VLT9_9EUKA</name>
<dbReference type="OrthoDB" id="125906at2759"/>
<evidence type="ECO:0000313" key="2">
    <source>
        <dbReference type="EMBL" id="KAA6383319.1"/>
    </source>
</evidence>
<reference evidence="2 3" key="1">
    <citation type="submission" date="2019-03" db="EMBL/GenBank/DDBJ databases">
        <title>Single cell metagenomics reveals metabolic interactions within the superorganism composed of flagellate Streblomastix strix and complex community of Bacteroidetes bacteria on its surface.</title>
        <authorList>
            <person name="Treitli S.C."/>
            <person name="Kolisko M."/>
            <person name="Husnik F."/>
            <person name="Keeling P."/>
            <person name="Hampl V."/>
        </authorList>
    </citation>
    <scope>NUCLEOTIDE SEQUENCE [LARGE SCALE GENOMIC DNA]</scope>
    <source>
        <strain evidence="2">ST1C</strain>
    </source>
</reference>
<organism evidence="2 3">
    <name type="scientific">Streblomastix strix</name>
    <dbReference type="NCBI Taxonomy" id="222440"/>
    <lineage>
        <taxon>Eukaryota</taxon>
        <taxon>Metamonada</taxon>
        <taxon>Preaxostyla</taxon>
        <taxon>Oxymonadida</taxon>
        <taxon>Streblomastigidae</taxon>
        <taxon>Streblomastix</taxon>
    </lineage>
</organism>
<comment type="caution">
    <text evidence="2">The sequence shown here is derived from an EMBL/GenBank/DDBJ whole genome shotgun (WGS) entry which is preliminary data.</text>
</comment>
<proteinExistence type="predicted"/>
<sequence length="211" mass="23797">MNHQKAETDKLRVWSSKMIMDKTTIPDLNWWIMNLKSNVPAHLARTISEMIMTADASHNRWDSTPEMGKEMKSIAHGTCKRIQTKQKFNSKEIKAIIQGFASITKFLKNSQTKSLAIINDNSTAVFDIKKWRTSTTLIEQIKEEIIAERASKIQGAPSASETLSVWEGVCSFLDNYMIQGKGVVLPDFATFSFQVPKIDAGNQGSFNKRIP</sequence>
<dbReference type="InterPro" id="IPR028034">
    <property type="entry name" value="HU-CCDC81"/>
</dbReference>
<dbReference type="Proteomes" id="UP000324800">
    <property type="component" value="Unassembled WGS sequence"/>
</dbReference>
<gene>
    <name evidence="2" type="ORF">EZS28_021154</name>
</gene>
<accession>A0A5J4VLT9</accession>
<feature type="domain" description="CCDC81 HU" evidence="1">
    <location>
        <begin position="150"/>
        <end position="204"/>
    </location>
</feature>